<name>A0ABN1K264_9BURK</name>
<accession>A0ABN1K264</accession>
<sequence length="108" mass="11887">MRWAGDCMAAGKGRAATAWPPIRAAAAARAKEVERETVISANSMHTVGNSYRVVARRVRLALPPGSGWRAVPAEHEREVNAAYRCVGIKATILKEILRIFFRLVAVCW</sequence>
<organism evidence="1 2">
    <name type="scientific">Ideonella azotifigens</name>
    <dbReference type="NCBI Taxonomy" id="513160"/>
    <lineage>
        <taxon>Bacteria</taxon>
        <taxon>Pseudomonadati</taxon>
        <taxon>Pseudomonadota</taxon>
        <taxon>Betaproteobacteria</taxon>
        <taxon>Burkholderiales</taxon>
        <taxon>Sphaerotilaceae</taxon>
        <taxon>Ideonella</taxon>
    </lineage>
</organism>
<evidence type="ECO:0000313" key="2">
    <source>
        <dbReference type="Proteomes" id="UP001500279"/>
    </source>
</evidence>
<keyword evidence="2" id="KW-1185">Reference proteome</keyword>
<dbReference type="EMBL" id="BAAAEW010000016">
    <property type="protein sequence ID" value="GAA0752798.1"/>
    <property type="molecule type" value="Genomic_DNA"/>
</dbReference>
<gene>
    <name evidence="1" type="ORF">GCM10009107_26920</name>
</gene>
<dbReference type="Proteomes" id="UP001500279">
    <property type="component" value="Unassembled WGS sequence"/>
</dbReference>
<protein>
    <submittedName>
        <fullName evidence="1">Uncharacterized protein</fullName>
    </submittedName>
</protein>
<comment type="caution">
    <text evidence="1">The sequence shown here is derived from an EMBL/GenBank/DDBJ whole genome shotgun (WGS) entry which is preliminary data.</text>
</comment>
<evidence type="ECO:0000313" key="1">
    <source>
        <dbReference type="EMBL" id="GAA0752798.1"/>
    </source>
</evidence>
<proteinExistence type="predicted"/>
<reference evidence="1 2" key="1">
    <citation type="journal article" date="2019" name="Int. J. Syst. Evol. Microbiol.">
        <title>The Global Catalogue of Microorganisms (GCM) 10K type strain sequencing project: providing services to taxonomists for standard genome sequencing and annotation.</title>
        <authorList>
            <consortium name="The Broad Institute Genomics Platform"/>
            <consortium name="The Broad Institute Genome Sequencing Center for Infectious Disease"/>
            <person name="Wu L."/>
            <person name="Ma J."/>
        </authorList>
    </citation>
    <scope>NUCLEOTIDE SEQUENCE [LARGE SCALE GENOMIC DNA]</scope>
    <source>
        <strain evidence="1 2">JCM 15503</strain>
    </source>
</reference>